<protein>
    <recommendedName>
        <fullName evidence="1">Rhodanese domain-containing protein</fullName>
    </recommendedName>
</protein>
<sequence length="403" mass="41223">MQAFGTVTRGGGCASSARRAGAVSFNRGRGWAVCRREIAVAATDCPPPRNLKTKGDPARAAALGSGAIITTAAGLVPAAMAAEGLDLTAQSLTGFDVGALIAEHPNGAALAALGGIFAVKLGAMAVQGLAGKVRTMQPYKIAQVVKSTRRVVVVDVRSKAEKEGGGPDWGQYGKRAVALPYKRTGDGAFGKRFARLRGVGRDALVVLVDSDGSQAASAARDILKAKDIGSICCIQGGAKGWRAAQMPWRTPAGLKLPAVSVDGIVDSYRAHPGPYKLALGAYLFALSAGLLISEADVVLEVVGLLGAGQLLLRRMVFAEDRSATIRQLREIRDEKIGVGSAGEDLRRLASAVFDGKKEESVVTALTPAVNGVADTNGTDDVGSAEPVVGTGADAAPVAMGGAQ</sequence>
<evidence type="ECO:0000313" key="3">
    <source>
        <dbReference type="Proteomes" id="UP000708148"/>
    </source>
</evidence>
<evidence type="ECO:0000259" key="1">
    <source>
        <dbReference type="PROSITE" id="PS50206"/>
    </source>
</evidence>
<comment type="caution">
    <text evidence="2">The sequence shown here is derived from an EMBL/GenBank/DDBJ whole genome shotgun (WGS) entry which is preliminary data.</text>
</comment>
<dbReference type="InterPro" id="IPR044240">
    <property type="entry name" value="STR4-like"/>
</dbReference>
<evidence type="ECO:0000313" key="2">
    <source>
        <dbReference type="EMBL" id="CAD7703475.1"/>
    </source>
</evidence>
<dbReference type="SUPFAM" id="SSF52821">
    <property type="entry name" value="Rhodanese/Cell cycle control phosphatase"/>
    <property type="match status" value="1"/>
</dbReference>
<dbReference type="PANTHER" id="PTHR47377">
    <property type="entry name" value="RHODANESE-LIKE DOMAIN-CONTAINING PROTEIN 4, CHLOROPLASTIC"/>
    <property type="match status" value="1"/>
</dbReference>
<feature type="domain" description="Rhodanese" evidence="1">
    <location>
        <begin position="147"/>
        <end position="250"/>
    </location>
</feature>
<keyword evidence="3" id="KW-1185">Reference proteome</keyword>
<name>A0A8S1J857_9CHLO</name>
<dbReference type="PROSITE" id="PS50206">
    <property type="entry name" value="RHODANESE_3"/>
    <property type="match status" value="1"/>
</dbReference>
<dbReference type="InterPro" id="IPR036873">
    <property type="entry name" value="Rhodanese-like_dom_sf"/>
</dbReference>
<dbReference type="InterPro" id="IPR001763">
    <property type="entry name" value="Rhodanese-like_dom"/>
</dbReference>
<accession>A0A8S1J857</accession>
<dbReference type="AlphaFoldDB" id="A0A8S1J857"/>
<dbReference type="PANTHER" id="PTHR47377:SF1">
    <property type="entry name" value="RHODANESE-LIKE DOMAIN-CONTAINING PROTEIN 4, CHLOROPLASTIC"/>
    <property type="match status" value="1"/>
</dbReference>
<dbReference type="Proteomes" id="UP000708148">
    <property type="component" value="Unassembled WGS sequence"/>
</dbReference>
<reference evidence="2" key="1">
    <citation type="submission" date="2020-12" db="EMBL/GenBank/DDBJ databases">
        <authorList>
            <person name="Iha C."/>
        </authorList>
    </citation>
    <scope>NUCLEOTIDE SEQUENCE</scope>
</reference>
<organism evidence="2 3">
    <name type="scientific">Ostreobium quekettii</name>
    <dbReference type="NCBI Taxonomy" id="121088"/>
    <lineage>
        <taxon>Eukaryota</taxon>
        <taxon>Viridiplantae</taxon>
        <taxon>Chlorophyta</taxon>
        <taxon>core chlorophytes</taxon>
        <taxon>Ulvophyceae</taxon>
        <taxon>TCBD clade</taxon>
        <taxon>Bryopsidales</taxon>
        <taxon>Ostreobineae</taxon>
        <taxon>Ostreobiaceae</taxon>
        <taxon>Ostreobium</taxon>
    </lineage>
</organism>
<gene>
    <name evidence="2" type="ORF">OSTQU699_LOCUS8832</name>
</gene>
<dbReference type="OrthoDB" id="1927399at2759"/>
<proteinExistence type="predicted"/>
<dbReference type="EMBL" id="CAJHUC010002250">
    <property type="protein sequence ID" value="CAD7703475.1"/>
    <property type="molecule type" value="Genomic_DNA"/>
</dbReference>
<dbReference type="Gene3D" id="3.40.250.10">
    <property type="entry name" value="Rhodanese-like domain"/>
    <property type="match status" value="1"/>
</dbReference>